<gene>
    <name evidence="4" type="primary">LOC115746048</name>
</gene>
<dbReference type="OrthoDB" id="670168at2759"/>
<dbReference type="RefSeq" id="XP_030537614.1">
    <property type="nucleotide sequence ID" value="XM_030681754.2"/>
</dbReference>
<dbReference type="InterPro" id="IPR057059">
    <property type="entry name" value="LTI65/LTI78_PGEED"/>
</dbReference>
<feature type="compositionally biased region" description="Polar residues" evidence="1">
    <location>
        <begin position="10"/>
        <end position="27"/>
    </location>
</feature>
<reference evidence="4" key="1">
    <citation type="submission" date="2025-08" db="UniProtKB">
        <authorList>
            <consortium name="RefSeq"/>
        </authorList>
    </citation>
    <scope>IDENTIFICATION</scope>
    <source>
        <tissue evidence="4">Leaf</tissue>
    </source>
</reference>
<dbReference type="AlphaFoldDB" id="A0A8B8PS64"/>
<organism evidence="3 4">
    <name type="scientific">Rhodamnia argentea</name>
    <dbReference type="NCBI Taxonomy" id="178133"/>
    <lineage>
        <taxon>Eukaryota</taxon>
        <taxon>Viridiplantae</taxon>
        <taxon>Streptophyta</taxon>
        <taxon>Embryophyta</taxon>
        <taxon>Tracheophyta</taxon>
        <taxon>Spermatophyta</taxon>
        <taxon>Magnoliopsida</taxon>
        <taxon>eudicotyledons</taxon>
        <taxon>Gunneridae</taxon>
        <taxon>Pentapetalae</taxon>
        <taxon>rosids</taxon>
        <taxon>malvids</taxon>
        <taxon>Myrtales</taxon>
        <taxon>Myrtaceae</taxon>
        <taxon>Myrtoideae</taxon>
        <taxon>Myrteae</taxon>
        <taxon>Australasian group</taxon>
        <taxon>Rhodamnia</taxon>
    </lineage>
</organism>
<feature type="domain" description="LTI65/LTI78 PGEED repeat" evidence="2">
    <location>
        <begin position="315"/>
        <end position="345"/>
    </location>
</feature>
<evidence type="ECO:0000256" key="1">
    <source>
        <dbReference type="SAM" id="MobiDB-lite"/>
    </source>
</evidence>
<feature type="region of interest" description="Disordered" evidence="1">
    <location>
        <begin position="1"/>
        <end position="28"/>
    </location>
</feature>
<evidence type="ECO:0000259" key="2">
    <source>
        <dbReference type="Pfam" id="PF23399"/>
    </source>
</evidence>
<dbReference type="Pfam" id="PF23399">
    <property type="entry name" value="LTI65_PGEED"/>
    <property type="match status" value="1"/>
</dbReference>
<dbReference type="InterPro" id="IPR037491">
    <property type="entry name" value="LTI78/LTI65"/>
</dbReference>
<proteinExistence type="predicted"/>
<protein>
    <submittedName>
        <fullName evidence="4">Uncharacterized protein LOC115746048</fullName>
    </submittedName>
</protein>
<dbReference type="PANTHER" id="PTHR33836">
    <property type="entry name" value="LOW-TEMPERATURE-INDUCED 65 KDA PROTEIN-RELATED"/>
    <property type="match status" value="1"/>
</dbReference>
<dbReference type="KEGG" id="rarg:115746048"/>
<evidence type="ECO:0000313" key="3">
    <source>
        <dbReference type="Proteomes" id="UP000827889"/>
    </source>
</evidence>
<evidence type="ECO:0000313" key="4">
    <source>
        <dbReference type="RefSeq" id="XP_030537614.1"/>
    </source>
</evidence>
<feature type="region of interest" description="Disordered" evidence="1">
    <location>
        <begin position="375"/>
        <end position="411"/>
    </location>
</feature>
<dbReference type="Proteomes" id="UP000827889">
    <property type="component" value="Chromosome 6"/>
</dbReference>
<dbReference type="PANTHER" id="PTHR33836:SF7">
    <property type="entry name" value="LOW-TEMPERATURE-INDUCED PROTEIN"/>
    <property type="match status" value="1"/>
</dbReference>
<feature type="compositionally biased region" description="Polar residues" evidence="1">
    <location>
        <begin position="375"/>
        <end position="395"/>
    </location>
</feature>
<accession>A0A8B8PS64</accession>
<dbReference type="GO" id="GO:0009737">
    <property type="term" value="P:response to abscisic acid"/>
    <property type="evidence" value="ECO:0007669"/>
    <property type="project" value="InterPro"/>
</dbReference>
<name>A0A8B8PS64_9MYRT</name>
<sequence>MAERWDGKQRYSTSNSGSPRTPTTPTIEQLLYDGLGENSRWSSSSPTFMRGHDLEDDHIHQYPNNKKSVLAKVKERARRWRLGLGKKRNADDGNTTPSWGVSLDEDDAEEDAEYLGAPMYESELAPEDCKENARQHPRANPVISEKHILPNSIHHETEPDKGNPLSPNKTMTETVTEKQAPAYAMVSDATQAITSKTQNAPAYATDAIYAIASKIQNAPAYATDATHAVASKIQNLTVCSPAAGSAAGGPAKIAVRGHEQDTPAEQKWDEGVSAKTAVGGHERDIPAEQKWDNGVSAKTAVRGHERDTPAEQKWDKGVSVTGYIMQKFEPGEDDRALSQVISEAISPRKGPGDAGVVEKVREAVSNLLRNQEASSSTAFHSAKNSSTHIAASTNAHEAMEEENYGRVLQTN</sequence>
<keyword evidence="3" id="KW-1185">Reference proteome</keyword>
<dbReference type="GeneID" id="115746048"/>